<feature type="region of interest" description="Disordered" evidence="1">
    <location>
        <begin position="404"/>
        <end position="452"/>
    </location>
</feature>
<evidence type="ECO:0000313" key="3">
    <source>
        <dbReference type="EMBL" id="MCZ0702565.1"/>
    </source>
</evidence>
<reference evidence="3" key="1">
    <citation type="submission" date="2022-11" db="EMBL/GenBank/DDBJ databases">
        <title>WGS of Natronobacillus azotifigens 24KS-1, an anaerobic diazotrophic haloalkaliphile from soda-rich habitats.</title>
        <authorList>
            <person name="Sorokin D.Y."/>
            <person name="Merkel A.Y."/>
        </authorList>
    </citation>
    <scope>NUCLEOTIDE SEQUENCE</scope>
    <source>
        <strain evidence="3">24KS-1</strain>
    </source>
</reference>
<dbReference type="Proteomes" id="UP001084197">
    <property type="component" value="Unassembled WGS sequence"/>
</dbReference>
<keyword evidence="3" id="KW-0969">Cilium</keyword>
<feature type="domain" description="Flagellar hook-length control protein-like C-terminal" evidence="2">
    <location>
        <begin position="329"/>
        <end position="394"/>
    </location>
</feature>
<protein>
    <submittedName>
        <fullName evidence="3">Flagellar hook-length control protein FliK</fullName>
    </submittedName>
</protein>
<dbReference type="InterPro" id="IPR021136">
    <property type="entry name" value="Flagellar_hook_control-like_C"/>
</dbReference>
<dbReference type="RefSeq" id="WP_268779337.1">
    <property type="nucleotide sequence ID" value="NZ_JAPRAT010000007.1"/>
</dbReference>
<organism evidence="3 4">
    <name type="scientific">Natronobacillus azotifigens</name>
    <dbReference type="NCBI Taxonomy" id="472978"/>
    <lineage>
        <taxon>Bacteria</taxon>
        <taxon>Bacillati</taxon>
        <taxon>Bacillota</taxon>
        <taxon>Bacilli</taxon>
        <taxon>Bacillales</taxon>
        <taxon>Bacillaceae</taxon>
        <taxon>Natronobacillus</taxon>
    </lineage>
</organism>
<dbReference type="EMBL" id="JAPRAT010000007">
    <property type="protein sequence ID" value="MCZ0702565.1"/>
    <property type="molecule type" value="Genomic_DNA"/>
</dbReference>
<accession>A0A9J6RAG5</accession>
<dbReference type="AlphaFoldDB" id="A0A9J6RAG5"/>
<feature type="compositionally biased region" description="Basic and acidic residues" evidence="1">
    <location>
        <begin position="407"/>
        <end position="429"/>
    </location>
</feature>
<dbReference type="InterPro" id="IPR038610">
    <property type="entry name" value="FliK-like_C_sf"/>
</dbReference>
<keyword evidence="3" id="KW-0966">Cell projection</keyword>
<name>A0A9J6RAG5_9BACI</name>
<dbReference type="CDD" id="cd17470">
    <property type="entry name" value="T3SS_Flik_C"/>
    <property type="match status" value="1"/>
</dbReference>
<comment type="caution">
    <text evidence="3">The sequence shown here is derived from an EMBL/GenBank/DDBJ whole genome shotgun (WGS) entry which is preliminary data.</text>
</comment>
<evidence type="ECO:0000313" key="4">
    <source>
        <dbReference type="Proteomes" id="UP001084197"/>
    </source>
</evidence>
<proteinExistence type="predicted"/>
<evidence type="ECO:0000256" key="1">
    <source>
        <dbReference type="SAM" id="MobiDB-lite"/>
    </source>
</evidence>
<dbReference type="Pfam" id="PF02120">
    <property type="entry name" value="Flg_hook"/>
    <property type="match status" value="1"/>
</dbReference>
<keyword evidence="4" id="KW-1185">Reference proteome</keyword>
<gene>
    <name evidence="3" type="ORF">OWO01_04990</name>
</gene>
<keyword evidence="3" id="KW-0282">Flagellum</keyword>
<sequence>MNIAALLTHSNIATNGLQSKVKESSPNAFGEFLTNKSTHYHTEPIRQQLDIPKEPTIVNKYIEAISDQLMDKLSILFEDDQKMDLDVSDQTKEAILGSMVEHLVKLDEASFSLLELDNEEKAVLNTILEKLSEEENHEQNVSWLYPAIYIDIKPSGVFMDDNHVEEKFATMEAEIAELVTGEHLDSFTKNGKLLNLLEQWTTLTKSNPEQASLALTKQMDTESNNVWSQLLSNYQKRMNIDSKTSYQTNTSVTPNDVRKWLESAISRMDMSEIENSSKGFSDQFISTAAISQLEQFTVHVAEPTGDHQKFANQLLEKFELAISKSTFMSSPNGAKQLMLRITPASLGEIMVQLTEIDGEMLVKITATTQATKEALEANLKELRHMFSPQQVVIEKQEPQDLSIGKQEWVDQHEEQLSQSSDQKEQRSNDQEQSQNGDYQERSFEEILMNERV</sequence>
<dbReference type="Gene3D" id="3.30.750.140">
    <property type="match status" value="1"/>
</dbReference>
<evidence type="ECO:0000259" key="2">
    <source>
        <dbReference type="Pfam" id="PF02120"/>
    </source>
</evidence>
<feature type="compositionally biased region" description="Basic and acidic residues" evidence="1">
    <location>
        <begin position="438"/>
        <end position="452"/>
    </location>
</feature>